<evidence type="ECO:0000256" key="1">
    <source>
        <dbReference type="SAM" id="Phobius"/>
    </source>
</evidence>
<protein>
    <submittedName>
        <fullName evidence="2">Uncharacterized protein</fullName>
    </submittedName>
</protein>
<keyword evidence="3" id="KW-1185">Reference proteome</keyword>
<evidence type="ECO:0000313" key="2">
    <source>
        <dbReference type="EMBL" id="CAL1356401.1"/>
    </source>
</evidence>
<accession>A0AAV2CKU4</accession>
<dbReference type="AlphaFoldDB" id="A0AAV2CKU4"/>
<sequence>MALWDQSGLEYIGQGLPSQTFPLFLKRVMLLIHQPQLFMAIVALLWSIWRSRNWVVFEGKQFGFPALMRQFHQQYQEWISLSLGRCQRLAIPLPQSLGVAKNGSHSAGGMVILSRGGAVLLARGI</sequence>
<keyword evidence="1" id="KW-1133">Transmembrane helix</keyword>
<proteinExistence type="predicted"/>
<feature type="transmembrane region" description="Helical" evidence="1">
    <location>
        <begin position="28"/>
        <end position="49"/>
    </location>
</feature>
<gene>
    <name evidence="2" type="ORF">LTRI10_LOCUS4107</name>
</gene>
<dbReference type="EMBL" id="OZ034813">
    <property type="protein sequence ID" value="CAL1356401.1"/>
    <property type="molecule type" value="Genomic_DNA"/>
</dbReference>
<name>A0AAV2CKU4_9ROSI</name>
<keyword evidence="1" id="KW-0812">Transmembrane</keyword>
<keyword evidence="1" id="KW-0472">Membrane</keyword>
<evidence type="ECO:0000313" key="3">
    <source>
        <dbReference type="Proteomes" id="UP001497516"/>
    </source>
</evidence>
<dbReference type="Proteomes" id="UP001497516">
    <property type="component" value="Chromosome 1"/>
</dbReference>
<reference evidence="2 3" key="1">
    <citation type="submission" date="2024-04" db="EMBL/GenBank/DDBJ databases">
        <authorList>
            <person name="Fracassetti M."/>
        </authorList>
    </citation>
    <scope>NUCLEOTIDE SEQUENCE [LARGE SCALE GENOMIC DNA]</scope>
</reference>
<organism evidence="2 3">
    <name type="scientific">Linum trigynum</name>
    <dbReference type="NCBI Taxonomy" id="586398"/>
    <lineage>
        <taxon>Eukaryota</taxon>
        <taxon>Viridiplantae</taxon>
        <taxon>Streptophyta</taxon>
        <taxon>Embryophyta</taxon>
        <taxon>Tracheophyta</taxon>
        <taxon>Spermatophyta</taxon>
        <taxon>Magnoliopsida</taxon>
        <taxon>eudicotyledons</taxon>
        <taxon>Gunneridae</taxon>
        <taxon>Pentapetalae</taxon>
        <taxon>rosids</taxon>
        <taxon>fabids</taxon>
        <taxon>Malpighiales</taxon>
        <taxon>Linaceae</taxon>
        <taxon>Linum</taxon>
    </lineage>
</organism>